<evidence type="ECO:0000259" key="3">
    <source>
        <dbReference type="Pfam" id="PF13751"/>
    </source>
</evidence>
<dbReference type="NCBIfam" id="NF033551">
    <property type="entry name" value="transpos_IS1182"/>
    <property type="match status" value="1"/>
</dbReference>
<reference evidence="4 5" key="1">
    <citation type="submission" date="2015-05" db="EMBL/GenBank/DDBJ databases">
        <authorList>
            <person name="Tang B."/>
            <person name="Yu Y."/>
        </authorList>
    </citation>
    <scope>NUCLEOTIDE SEQUENCE [LARGE SCALE GENOMIC DNA]</scope>
    <source>
        <strain evidence="4 5">DSM 7029</strain>
    </source>
</reference>
<evidence type="ECO:0000313" key="4">
    <source>
        <dbReference type="EMBL" id="AKJ27269.1"/>
    </source>
</evidence>
<dbReference type="PATRIC" id="fig|413882.6.peg.613"/>
<dbReference type="Proteomes" id="UP000035352">
    <property type="component" value="Chromosome"/>
</dbReference>
<dbReference type="PANTHER" id="PTHR33408">
    <property type="entry name" value="TRANSPOSASE"/>
    <property type="match status" value="1"/>
</dbReference>
<organism evidence="4 5">
    <name type="scientific">Caldimonas brevitalea</name>
    <dbReference type="NCBI Taxonomy" id="413882"/>
    <lineage>
        <taxon>Bacteria</taxon>
        <taxon>Pseudomonadati</taxon>
        <taxon>Pseudomonadota</taxon>
        <taxon>Betaproteobacteria</taxon>
        <taxon>Burkholderiales</taxon>
        <taxon>Sphaerotilaceae</taxon>
        <taxon>Caldimonas</taxon>
    </lineage>
</organism>
<dbReference type="AlphaFoldDB" id="A0A0G3BD34"/>
<dbReference type="EMBL" id="CP011371">
    <property type="protein sequence ID" value="AKJ27269.1"/>
    <property type="molecule type" value="Genomic_DNA"/>
</dbReference>
<dbReference type="STRING" id="413882.AAW51_0578"/>
<evidence type="ECO:0000256" key="1">
    <source>
        <dbReference type="SAM" id="MobiDB-lite"/>
    </source>
</evidence>
<dbReference type="InterPro" id="IPR008490">
    <property type="entry name" value="Transposase_InsH_N"/>
</dbReference>
<dbReference type="Pfam" id="PF13751">
    <property type="entry name" value="DDE_Tnp_1_6"/>
    <property type="match status" value="1"/>
</dbReference>
<feature type="domain" description="Transposase DDE" evidence="3">
    <location>
        <begin position="327"/>
        <end position="445"/>
    </location>
</feature>
<dbReference type="InterPro" id="IPR025668">
    <property type="entry name" value="Tnp_DDE_dom"/>
</dbReference>
<feature type="domain" description="Transposase InsH N-terminal" evidence="2">
    <location>
        <begin position="19"/>
        <end position="116"/>
    </location>
</feature>
<evidence type="ECO:0000313" key="5">
    <source>
        <dbReference type="Proteomes" id="UP000035352"/>
    </source>
</evidence>
<sequence length="482" mass="54761">MGGMLKPAHPKQCELEMVTLEELVPADHLLRHIERHIDFGFIRVKTAHLYSADNGRPALDPVALFKMLFIGYLFGIRSERRLVKEIEVNVAYRWFAGLNLTERVPDASTFSQNRRRRFAGTGIEQEIFDGIVEQALQHGLIGGQVLYTDSTHLKANANKNRFEVHQVDQKPAAYLAELDAAVEQDRQAHGKGPLPPKPPKSETREVKVSTTDADAGYMTREGKPQGFFYLDHRTVDGKHAIITDTHVTPGNVHDSQPYLRRLDRQCERFALTPEAVGLDAGYMSALICHGLQQRALYGVIGYRRPSHQEGYFYKRQYSYDAAREGYVCPAGQFLPYRTTNRMGYREYHSDPARCGGCPQRGQCTKSATHTKVVVRHVWDDAKERVDQHRLSERGKRIYARRKETVERSFADAKELHGQRYARFRGLERVRAQCLMAAAAQNIKKIARLLAQLLRSFSRHHIRQALAAALSSPCRLSLCELAA</sequence>
<feature type="region of interest" description="Disordered" evidence="1">
    <location>
        <begin position="184"/>
        <end position="206"/>
    </location>
</feature>
<dbReference type="KEGG" id="pbh:AAW51_0578"/>
<dbReference type="Pfam" id="PF05598">
    <property type="entry name" value="DUF772"/>
    <property type="match status" value="1"/>
</dbReference>
<keyword evidence="5" id="KW-1185">Reference proteome</keyword>
<gene>
    <name evidence="4" type="ORF">AAW51_0578</name>
</gene>
<dbReference type="InterPro" id="IPR047629">
    <property type="entry name" value="IS1182_transpos"/>
</dbReference>
<accession>A0A0G3BD34</accession>
<dbReference type="PANTHER" id="PTHR33408:SF2">
    <property type="entry name" value="TRANSPOSASE DDE DOMAIN-CONTAINING PROTEIN"/>
    <property type="match status" value="1"/>
</dbReference>
<protein>
    <submittedName>
        <fullName evidence="4">Transposase</fullName>
    </submittedName>
</protein>
<name>A0A0G3BD34_9BURK</name>
<evidence type="ECO:0000259" key="2">
    <source>
        <dbReference type="Pfam" id="PF05598"/>
    </source>
</evidence>
<proteinExistence type="predicted"/>